<proteinExistence type="predicted"/>
<name>A0A9D4PLY7_RHISA</name>
<feature type="compositionally biased region" description="Low complexity" evidence="1">
    <location>
        <begin position="130"/>
        <end position="152"/>
    </location>
</feature>
<dbReference type="InterPro" id="IPR043162">
    <property type="entry name" value="DOCK_C_lobe_C"/>
</dbReference>
<evidence type="ECO:0000256" key="1">
    <source>
        <dbReference type="SAM" id="MobiDB-lite"/>
    </source>
</evidence>
<gene>
    <name evidence="2" type="ORF">HPB52_000260</name>
</gene>
<comment type="caution">
    <text evidence="2">The sequence shown here is derived from an EMBL/GenBank/DDBJ whole genome shotgun (WGS) entry which is preliminary data.</text>
</comment>
<reference evidence="2" key="2">
    <citation type="submission" date="2021-09" db="EMBL/GenBank/DDBJ databases">
        <authorList>
            <person name="Jia N."/>
            <person name="Wang J."/>
            <person name="Shi W."/>
            <person name="Du L."/>
            <person name="Sun Y."/>
            <person name="Zhan W."/>
            <person name="Jiang J."/>
            <person name="Wang Q."/>
            <person name="Zhang B."/>
            <person name="Ji P."/>
            <person name="Sakyi L.B."/>
            <person name="Cui X."/>
            <person name="Yuan T."/>
            <person name="Jiang B."/>
            <person name="Yang W."/>
            <person name="Lam T.T.-Y."/>
            <person name="Chang Q."/>
            <person name="Ding S."/>
            <person name="Wang X."/>
            <person name="Zhu J."/>
            <person name="Ruan X."/>
            <person name="Zhao L."/>
            <person name="Wei J."/>
            <person name="Que T."/>
            <person name="Du C."/>
            <person name="Cheng J."/>
            <person name="Dai P."/>
            <person name="Han X."/>
            <person name="Huang E."/>
            <person name="Gao Y."/>
            <person name="Liu J."/>
            <person name="Shao H."/>
            <person name="Ye R."/>
            <person name="Li L."/>
            <person name="Wei W."/>
            <person name="Wang X."/>
            <person name="Wang C."/>
            <person name="Huo Q."/>
            <person name="Li W."/>
            <person name="Guo W."/>
            <person name="Chen H."/>
            <person name="Chen S."/>
            <person name="Zhou L."/>
            <person name="Zhou L."/>
            <person name="Ni X."/>
            <person name="Tian J."/>
            <person name="Zhou Y."/>
            <person name="Sheng Y."/>
            <person name="Liu T."/>
            <person name="Pan Y."/>
            <person name="Xia L."/>
            <person name="Li J."/>
            <person name="Zhao F."/>
            <person name="Cao W."/>
        </authorList>
    </citation>
    <scope>NUCLEOTIDE SEQUENCE</scope>
    <source>
        <strain evidence="2">Rsan-2018</strain>
        <tissue evidence="2">Larvae</tissue>
    </source>
</reference>
<dbReference type="Proteomes" id="UP000821837">
    <property type="component" value="Chromosome 6"/>
</dbReference>
<keyword evidence="3" id="KW-1185">Reference proteome</keyword>
<feature type="region of interest" description="Disordered" evidence="1">
    <location>
        <begin position="1"/>
        <end position="22"/>
    </location>
</feature>
<reference evidence="2" key="1">
    <citation type="journal article" date="2020" name="Cell">
        <title>Large-Scale Comparative Analyses of Tick Genomes Elucidate Their Genetic Diversity and Vector Capacities.</title>
        <authorList>
            <consortium name="Tick Genome and Microbiome Consortium (TIGMIC)"/>
            <person name="Jia N."/>
            <person name="Wang J."/>
            <person name="Shi W."/>
            <person name="Du L."/>
            <person name="Sun Y."/>
            <person name="Zhan W."/>
            <person name="Jiang J.F."/>
            <person name="Wang Q."/>
            <person name="Zhang B."/>
            <person name="Ji P."/>
            <person name="Bell-Sakyi L."/>
            <person name="Cui X.M."/>
            <person name="Yuan T.T."/>
            <person name="Jiang B.G."/>
            <person name="Yang W.F."/>
            <person name="Lam T.T."/>
            <person name="Chang Q.C."/>
            <person name="Ding S.J."/>
            <person name="Wang X.J."/>
            <person name="Zhu J.G."/>
            <person name="Ruan X.D."/>
            <person name="Zhao L."/>
            <person name="Wei J.T."/>
            <person name="Ye R.Z."/>
            <person name="Que T.C."/>
            <person name="Du C.H."/>
            <person name="Zhou Y.H."/>
            <person name="Cheng J.X."/>
            <person name="Dai P.F."/>
            <person name="Guo W.B."/>
            <person name="Han X.H."/>
            <person name="Huang E.J."/>
            <person name="Li L.F."/>
            <person name="Wei W."/>
            <person name="Gao Y.C."/>
            <person name="Liu J.Z."/>
            <person name="Shao H.Z."/>
            <person name="Wang X."/>
            <person name="Wang C.C."/>
            <person name="Yang T.C."/>
            <person name="Huo Q.B."/>
            <person name="Li W."/>
            <person name="Chen H.Y."/>
            <person name="Chen S.E."/>
            <person name="Zhou L.G."/>
            <person name="Ni X.B."/>
            <person name="Tian J.H."/>
            <person name="Sheng Y."/>
            <person name="Liu T."/>
            <person name="Pan Y.S."/>
            <person name="Xia L.Y."/>
            <person name="Li J."/>
            <person name="Zhao F."/>
            <person name="Cao W.C."/>
        </authorList>
    </citation>
    <scope>NUCLEOTIDE SEQUENCE</scope>
    <source>
        <strain evidence="2">Rsan-2018</strain>
    </source>
</reference>
<accession>A0A9D4PLY7</accession>
<dbReference type="Gene3D" id="1.20.58.740">
    <property type="match status" value="1"/>
</dbReference>
<sequence>MTGNAEESAFRTQRRASARPYRSGACVDCDTHEVSVLSGGVPRRQVGVGDTVPSCARSPEAQAFLSGGDASSEGQARLRSLLLEQVHVLEGGLSLHGRLAPPDLGPLQKRLVERLGQLQQAVRGASAHGSPRPGSACSSSRSSTSSSGLLPPTHDEPWDGGTSSSSSSTLADQQQLEGSMVEGTPPPLPPRACSGSGSPGPREGPASQPPRSLSAQIRFDFLFCWPTLEPDRVLETERLRELDFPLDPDLPLDLDLLLGLERRS</sequence>
<organism evidence="2 3">
    <name type="scientific">Rhipicephalus sanguineus</name>
    <name type="common">Brown dog tick</name>
    <name type="synonym">Ixodes sanguineus</name>
    <dbReference type="NCBI Taxonomy" id="34632"/>
    <lineage>
        <taxon>Eukaryota</taxon>
        <taxon>Metazoa</taxon>
        <taxon>Ecdysozoa</taxon>
        <taxon>Arthropoda</taxon>
        <taxon>Chelicerata</taxon>
        <taxon>Arachnida</taxon>
        <taxon>Acari</taxon>
        <taxon>Parasitiformes</taxon>
        <taxon>Ixodida</taxon>
        <taxon>Ixodoidea</taxon>
        <taxon>Ixodidae</taxon>
        <taxon>Rhipicephalinae</taxon>
        <taxon>Rhipicephalus</taxon>
        <taxon>Rhipicephalus</taxon>
    </lineage>
</organism>
<dbReference type="VEuPathDB" id="VectorBase:RSAN_054620"/>
<evidence type="ECO:0000313" key="2">
    <source>
        <dbReference type="EMBL" id="KAH7946508.1"/>
    </source>
</evidence>
<evidence type="ECO:0000313" key="3">
    <source>
        <dbReference type="Proteomes" id="UP000821837"/>
    </source>
</evidence>
<feature type="compositionally biased region" description="Low complexity" evidence="1">
    <location>
        <begin position="194"/>
        <end position="206"/>
    </location>
</feature>
<dbReference type="AlphaFoldDB" id="A0A9D4PLY7"/>
<protein>
    <submittedName>
        <fullName evidence="2">Uncharacterized protein</fullName>
    </submittedName>
</protein>
<dbReference type="EMBL" id="JABSTV010001252">
    <property type="protein sequence ID" value="KAH7946508.1"/>
    <property type="molecule type" value="Genomic_DNA"/>
</dbReference>
<feature type="region of interest" description="Disordered" evidence="1">
    <location>
        <begin position="119"/>
        <end position="211"/>
    </location>
</feature>